<dbReference type="AlphaFoldDB" id="A0A517Y414"/>
<reference evidence="1 2" key="1">
    <citation type="submission" date="2019-02" db="EMBL/GenBank/DDBJ databases">
        <title>Deep-cultivation of Planctomycetes and their phenomic and genomic characterization uncovers novel biology.</title>
        <authorList>
            <person name="Wiegand S."/>
            <person name="Jogler M."/>
            <person name="Boedeker C."/>
            <person name="Pinto D."/>
            <person name="Vollmers J."/>
            <person name="Rivas-Marin E."/>
            <person name="Kohn T."/>
            <person name="Peeters S.H."/>
            <person name="Heuer A."/>
            <person name="Rast P."/>
            <person name="Oberbeckmann S."/>
            <person name="Bunk B."/>
            <person name="Jeske O."/>
            <person name="Meyerdierks A."/>
            <person name="Storesund J.E."/>
            <person name="Kallscheuer N."/>
            <person name="Luecker S."/>
            <person name="Lage O.M."/>
            <person name="Pohl T."/>
            <person name="Merkel B.J."/>
            <person name="Hornburger P."/>
            <person name="Mueller R.-W."/>
            <person name="Bruemmer F."/>
            <person name="Labrenz M."/>
            <person name="Spormann A.M."/>
            <person name="Op den Camp H."/>
            <person name="Overmann J."/>
            <person name="Amann R."/>
            <person name="Jetten M.S.M."/>
            <person name="Mascher T."/>
            <person name="Medema M.H."/>
            <person name="Devos D.P."/>
            <person name="Kaster A.-K."/>
            <person name="Ovreas L."/>
            <person name="Rohde M."/>
            <person name="Galperin M.Y."/>
            <person name="Jogler C."/>
        </authorList>
    </citation>
    <scope>NUCLEOTIDE SEQUENCE [LARGE SCALE GENOMIC DNA]</scope>
    <source>
        <strain evidence="1 2">ETA_A8</strain>
    </source>
</reference>
<dbReference type="InterPro" id="IPR008868">
    <property type="entry name" value="TniB"/>
</dbReference>
<evidence type="ECO:0000313" key="1">
    <source>
        <dbReference type="EMBL" id="QDU24957.1"/>
    </source>
</evidence>
<dbReference type="Pfam" id="PF05621">
    <property type="entry name" value="TniB"/>
    <property type="match status" value="1"/>
</dbReference>
<proteinExistence type="predicted"/>
<keyword evidence="2" id="KW-1185">Reference proteome</keyword>
<sequence length="352" mass="38530">MTSSTGPPSDEDRARWRSVPIAERITLAQKLIVLHPRFRDAVGLLERCHRSFGQPNEPACGALLGTSGVGKTSVVDHYSKLHPGGETETGLRRPVLKVTLQPEARPKGIAADLLLALGDPAWSSGTVQTLTNRAVKLLHRCGVELIVFDEFHHLFDIDRAKVMTKAAQWLKVLIVNTRIPVVVCGMPEAEHVLRAEHTERRFKERLTLRCFNWRTPAGRQEFCGMLKRLDGVLPLAESSGLAEPDMAGRLFLACRGVSDYLMTLMRSGVAETLGRGQERIEVADLARVFAQKLALQRVLAEQANPFIGPLDAGALDRVQPADIARGPGIGLTPRATRAKQRSLTANQLLGGS</sequence>
<dbReference type="KEGG" id="aagg:ETAA8_00180"/>
<dbReference type="Proteomes" id="UP000315017">
    <property type="component" value="Chromosome"/>
</dbReference>
<organism evidence="1 2">
    <name type="scientific">Anatilimnocola aggregata</name>
    <dbReference type="NCBI Taxonomy" id="2528021"/>
    <lineage>
        <taxon>Bacteria</taxon>
        <taxon>Pseudomonadati</taxon>
        <taxon>Planctomycetota</taxon>
        <taxon>Planctomycetia</taxon>
        <taxon>Pirellulales</taxon>
        <taxon>Pirellulaceae</taxon>
        <taxon>Anatilimnocola</taxon>
    </lineage>
</organism>
<dbReference type="Gene3D" id="3.40.50.300">
    <property type="entry name" value="P-loop containing nucleotide triphosphate hydrolases"/>
    <property type="match status" value="1"/>
</dbReference>
<evidence type="ECO:0000313" key="2">
    <source>
        <dbReference type="Proteomes" id="UP000315017"/>
    </source>
</evidence>
<name>A0A517Y414_9BACT</name>
<accession>A0A517Y414</accession>
<dbReference type="SUPFAM" id="SSF52540">
    <property type="entry name" value="P-loop containing nucleoside triphosphate hydrolases"/>
    <property type="match status" value="1"/>
</dbReference>
<dbReference type="EMBL" id="CP036274">
    <property type="protein sequence ID" value="QDU24957.1"/>
    <property type="molecule type" value="Genomic_DNA"/>
</dbReference>
<dbReference type="RefSeq" id="WP_145083064.1">
    <property type="nucleotide sequence ID" value="NZ_CP036274.1"/>
</dbReference>
<gene>
    <name evidence="1" type="ORF">ETAA8_00180</name>
</gene>
<dbReference type="OrthoDB" id="8581376at2"/>
<protein>
    <submittedName>
        <fullName evidence="1">Bacterial TniB protein</fullName>
    </submittedName>
</protein>
<dbReference type="InterPro" id="IPR027417">
    <property type="entry name" value="P-loop_NTPase"/>
</dbReference>